<organism evidence="1 2">
    <name type="scientific">Hoyosella rhizosphaerae</name>
    <dbReference type="NCBI Taxonomy" id="1755582"/>
    <lineage>
        <taxon>Bacteria</taxon>
        <taxon>Bacillati</taxon>
        <taxon>Actinomycetota</taxon>
        <taxon>Actinomycetes</taxon>
        <taxon>Mycobacteriales</taxon>
        <taxon>Hoyosellaceae</taxon>
        <taxon>Hoyosella</taxon>
    </lineage>
</organism>
<protein>
    <recommendedName>
        <fullName evidence="3">SCO1664 family protein</fullName>
    </recommendedName>
</protein>
<dbReference type="AlphaFoldDB" id="A0A916U3X6"/>
<evidence type="ECO:0000313" key="1">
    <source>
        <dbReference type="EMBL" id="GGC58351.1"/>
    </source>
</evidence>
<name>A0A916U3X6_9ACTN</name>
<dbReference type="NCBIfam" id="TIGR03843">
    <property type="entry name" value="SCO1664 family protein"/>
    <property type="match status" value="1"/>
</dbReference>
<dbReference type="InterPro" id="IPR022292">
    <property type="entry name" value="CHP03843"/>
</dbReference>
<reference evidence="1" key="2">
    <citation type="submission" date="2020-09" db="EMBL/GenBank/DDBJ databases">
        <authorList>
            <person name="Sun Q."/>
            <person name="Zhou Y."/>
        </authorList>
    </citation>
    <scope>NUCLEOTIDE SEQUENCE</scope>
    <source>
        <strain evidence="1">CGMCC 1.15478</strain>
    </source>
</reference>
<proteinExistence type="predicted"/>
<sequence>MKSGELTILGQIRAASNVSFLCDATLFDTTIRCIYKPVRGERPLWDFPDGTLASREYASYLIAEECGWHLVPTTVLRDGPVGTGMLQEWIETTDREFVGVFPLGEVPPGFRGVLRAQSDDDPPQELEVAHSTDPSVRTTALLDVVLNNADRKGGHLLCGDSGQVYAIDHGICLHSENKLRTVLWGWAGEQLTAEELDTLEKLSKAFAGSFGDTLREHITGTELSALRARTERVLAEGHFPYPAVPNPIPWPLW</sequence>
<gene>
    <name evidence="1" type="ORF">GCM10011410_08560</name>
</gene>
<reference evidence="1" key="1">
    <citation type="journal article" date="2014" name="Int. J. Syst. Evol. Microbiol.">
        <title>Complete genome sequence of Corynebacterium casei LMG S-19264T (=DSM 44701T), isolated from a smear-ripened cheese.</title>
        <authorList>
            <consortium name="US DOE Joint Genome Institute (JGI-PGF)"/>
            <person name="Walter F."/>
            <person name="Albersmeier A."/>
            <person name="Kalinowski J."/>
            <person name="Ruckert C."/>
        </authorList>
    </citation>
    <scope>NUCLEOTIDE SEQUENCE</scope>
    <source>
        <strain evidence="1">CGMCC 1.15478</strain>
    </source>
</reference>
<evidence type="ECO:0000313" key="2">
    <source>
        <dbReference type="Proteomes" id="UP000641514"/>
    </source>
</evidence>
<keyword evidence="2" id="KW-1185">Reference proteome</keyword>
<accession>A0A916U3X6</accession>
<dbReference type="Proteomes" id="UP000641514">
    <property type="component" value="Unassembled WGS sequence"/>
</dbReference>
<dbReference type="EMBL" id="BMJH01000001">
    <property type="protein sequence ID" value="GGC58351.1"/>
    <property type="molecule type" value="Genomic_DNA"/>
</dbReference>
<comment type="caution">
    <text evidence="1">The sequence shown here is derived from an EMBL/GenBank/DDBJ whole genome shotgun (WGS) entry which is preliminary data.</text>
</comment>
<evidence type="ECO:0008006" key="3">
    <source>
        <dbReference type="Google" id="ProtNLM"/>
    </source>
</evidence>